<dbReference type="Pfam" id="PF01755">
    <property type="entry name" value="Glyco_transf_25"/>
    <property type="match status" value="1"/>
</dbReference>
<dbReference type="GO" id="GO:0016740">
    <property type="term" value="F:transferase activity"/>
    <property type="evidence" value="ECO:0007669"/>
    <property type="project" value="UniProtKB-KW"/>
</dbReference>
<sequence>MLAETNLRNDCSFQRNCSGSKNSDQSPCWIKTCRGVSRPFFSSSLMLAYVINMDSATDRWMAVQKAFEGTHLKLHRVSGVDGYALKLPIPEYDEALYNRRHGRPTSPGHVGCYLSHVRAMKAFLATDEPYALIVEDDLTLLPDFESTIEAALECASHWNILRLTGLSQGTPAKVASLGRGYSLCIGLGRLKGTGAYLIDRKGAEALSTGMIPMFLPIDHAIDREWVHGIKAAYVLPFPASQVDSGFRSSIQIGRSLKLSNARRWMTTYPYQAYNEISRLLFRSWHYLRAKSALASHRPKPTGKKELTEACV</sequence>
<dbReference type="EMBL" id="VAUV01000026">
    <property type="protein sequence ID" value="TLD68382.1"/>
    <property type="molecule type" value="Genomic_DNA"/>
</dbReference>
<dbReference type="AlphaFoldDB" id="A0A5R8K7R8"/>
<evidence type="ECO:0000313" key="2">
    <source>
        <dbReference type="EMBL" id="TLD68382.1"/>
    </source>
</evidence>
<dbReference type="Proteomes" id="UP000306196">
    <property type="component" value="Unassembled WGS sequence"/>
</dbReference>
<dbReference type="OrthoDB" id="1198916at2"/>
<dbReference type="CDD" id="cd06532">
    <property type="entry name" value="Glyco_transf_25"/>
    <property type="match status" value="1"/>
</dbReference>
<evidence type="ECO:0000313" key="3">
    <source>
        <dbReference type="Proteomes" id="UP000306196"/>
    </source>
</evidence>
<organism evidence="2 3">
    <name type="scientific">Phragmitibacter flavus</name>
    <dbReference type="NCBI Taxonomy" id="2576071"/>
    <lineage>
        <taxon>Bacteria</taxon>
        <taxon>Pseudomonadati</taxon>
        <taxon>Verrucomicrobiota</taxon>
        <taxon>Verrucomicrobiia</taxon>
        <taxon>Verrucomicrobiales</taxon>
        <taxon>Verrucomicrobiaceae</taxon>
        <taxon>Phragmitibacter</taxon>
    </lineage>
</organism>
<name>A0A5R8K7R8_9BACT</name>
<comment type="caution">
    <text evidence="2">The sequence shown here is derived from an EMBL/GenBank/DDBJ whole genome shotgun (WGS) entry which is preliminary data.</text>
</comment>
<gene>
    <name evidence="2" type="ORF">FEM03_23035</name>
</gene>
<evidence type="ECO:0000259" key="1">
    <source>
        <dbReference type="Pfam" id="PF01755"/>
    </source>
</evidence>
<feature type="domain" description="Glycosyl transferase family 25" evidence="1">
    <location>
        <begin position="48"/>
        <end position="167"/>
    </location>
</feature>
<keyword evidence="3" id="KW-1185">Reference proteome</keyword>
<keyword evidence="2" id="KW-0808">Transferase</keyword>
<accession>A0A5R8K7R8</accession>
<dbReference type="InterPro" id="IPR002654">
    <property type="entry name" value="Glyco_trans_25"/>
</dbReference>
<reference evidence="2 3" key="1">
    <citation type="submission" date="2019-05" db="EMBL/GenBank/DDBJ databases">
        <title>Verrucobacter flavum gen. nov., sp. nov. a new member of the family Verrucomicrobiaceae.</title>
        <authorList>
            <person name="Szuroczki S."/>
            <person name="Abbaszade G."/>
            <person name="Szabo A."/>
            <person name="Felfoldi T."/>
            <person name="Schumann P."/>
            <person name="Boka K."/>
            <person name="Keki Z."/>
            <person name="Toumi M."/>
            <person name="Toth E."/>
        </authorList>
    </citation>
    <scope>NUCLEOTIDE SEQUENCE [LARGE SCALE GENOMIC DNA]</scope>
    <source>
        <strain evidence="2 3">MG-N-17</strain>
    </source>
</reference>
<proteinExistence type="predicted"/>
<protein>
    <submittedName>
        <fullName evidence="2">Glycosyltransferase family 25 protein</fullName>
    </submittedName>
</protein>